<name>A0AAN7YJV4_9PEZI</name>
<reference evidence="16" key="1">
    <citation type="submission" date="2023-08" db="EMBL/GenBank/DDBJ databases">
        <title>Black Yeasts Isolated from many extreme environments.</title>
        <authorList>
            <person name="Coleine C."/>
            <person name="Stajich J.E."/>
            <person name="Selbmann L."/>
        </authorList>
    </citation>
    <scope>NUCLEOTIDE SEQUENCE</scope>
    <source>
        <strain evidence="16">CCFEE 5401</strain>
    </source>
</reference>
<dbReference type="AlphaFoldDB" id="A0AAN7YJV4"/>
<keyword evidence="3 13" id="KW-0547">Nucleotide-binding</keyword>
<evidence type="ECO:0000256" key="10">
    <source>
        <dbReference type="ARBA" id="ARBA00023204"/>
    </source>
</evidence>
<keyword evidence="13" id="KW-0805">Transcription regulation</keyword>
<dbReference type="GO" id="GO:0006281">
    <property type="term" value="P:DNA repair"/>
    <property type="evidence" value="ECO:0007669"/>
    <property type="project" value="UniProtKB-KW"/>
</dbReference>
<dbReference type="SMART" id="SM00382">
    <property type="entry name" value="AAA"/>
    <property type="match status" value="1"/>
</dbReference>
<dbReference type="Pfam" id="PF06068">
    <property type="entry name" value="TIP49"/>
    <property type="match status" value="1"/>
</dbReference>
<feature type="region of interest" description="Disordered" evidence="14">
    <location>
        <begin position="17"/>
        <end position="56"/>
    </location>
</feature>
<dbReference type="InterPro" id="IPR003593">
    <property type="entry name" value="AAA+_ATPase"/>
</dbReference>
<dbReference type="InterPro" id="IPR041048">
    <property type="entry name" value="RuvB-like_C"/>
</dbReference>
<dbReference type="Gene3D" id="3.40.50.300">
    <property type="entry name" value="P-loop containing nucleotide triphosphate hydrolases"/>
    <property type="match status" value="1"/>
</dbReference>
<proteinExistence type="inferred from homology"/>
<evidence type="ECO:0000256" key="2">
    <source>
        <dbReference type="ARBA" id="ARBA00007519"/>
    </source>
</evidence>
<evidence type="ECO:0000256" key="8">
    <source>
        <dbReference type="ARBA" id="ARBA00022853"/>
    </source>
</evidence>
<dbReference type="EC" id="3.6.4.12" evidence="13"/>
<evidence type="ECO:0000256" key="11">
    <source>
        <dbReference type="ARBA" id="ARBA00023242"/>
    </source>
</evidence>
<evidence type="ECO:0000256" key="4">
    <source>
        <dbReference type="ARBA" id="ARBA00022763"/>
    </source>
</evidence>
<evidence type="ECO:0000256" key="6">
    <source>
        <dbReference type="ARBA" id="ARBA00022806"/>
    </source>
</evidence>
<evidence type="ECO:0000256" key="12">
    <source>
        <dbReference type="ARBA" id="ARBA00047995"/>
    </source>
</evidence>
<comment type="catalytic activity">
    <reaction evidence="12 13">
        <text>ATP + H2O = ADP + phosphate + H(+)</text>
        <dbReference type="Rhea" id="RHEA:13065"/>
        <dbReference type="ChEBI" id="CHEBI:15377"/>
        <dbReference type="ChEBI" id="CHEBI:15378"/>
        <dbReference type="ChEBI" id="CHEBI:30616"/>
        <dbReference type="ChEBI" id="CHEBI:43474"/>
        <dbReference type="ChEBI" id="CHEBI:456216"/>
        <dbReference type="EC" id="3.6.4.12"/>
    </reaction>
</comment>
<dbReference type="InterPro" id="IPR010339">
    <property type="entry name" value="TIP49_P-loop"/>
</dbReference>
<evidence type="ECO:0000256" key="9">
    <source>
        <dbReference type="ARBA" id="ARBA00023159"/>
    </source>
</evidence>
<dbReference type="SUPFAM" id="SSF50249">
    <property type="entry name" value="Nucleic acid-binding proteins"/>
    <property type="match status" value="1"/>
</dbReference>
<dbReference type="Pfam" id="PF17856">
    <property type="entry name" value="TIP49_C"/>
    <property type="match status" value="1"/>
</dbReference>
<comment type="subcellular location">
    <subcellularLocation>
        <location evidence="1 13">Nucleus</location>
    </subcellularLocation>
</comment>
<evidence type="ECO:0000256" key="14">
    <source>
        <dbReference type="SAM" id="MobiDB-lite"/>
    </source>
</evidence>
<comment type="caution">
    <text evidence="16">The sequence shown here is derived from an EMBL/GenBank/DDBJ whole genome shotgun (WGS) entry which is preliminary data.</text>
</comment>
<keyword evidence="6 13" id="KW-0347">Helicase</keyword>
<protein>
    <recommendedName>
        <fullName evidence="13">RuvB-like helicase</fullName>
        <ecNumber evidence="13">3.6.4.12</ecNumber>
    </recommendedName>
</protein>
<dbReference type="Gene3D" id="1.10.8.60">
    <property type="match status" value="1"/>
</dbReference>
<sequence>MATNGAVISSAPAIPAAPAATTTTDSKPVQISEVRTSNSRENRTAAHSHIKGLGLRPDGYADTHSTNGFVGQVAAREACGVVVDLIRARKMAGKAVLLAGGPGTGKTALALAVSHELGTKVPFCPMTGSEVYSAEVKKTEALMENFRRAIGLRVQERKEVYEGEVAELTPEESENPLGAYGRTISHLLITLRSSRGTKKLRLDPSIYEAIQKERVRVGDVIYIEANTGAVKRVGRSDAFSTEFDLEAEEYVPVPKGEVHKKKDVVQDVTLHDLDVANARPQGGQDVMSMMGQLMKPRKTEITEKLRGEINKVVNKYIDQGIAELVPGVLFIDEVHMLDIECFTYLNRALESPLAPIVILASNRGLTSIRGTTSPLTPNDPGLISAHGIPPDLLPRLLIIPTHPYTAPEIRTIVQTRAKLEFAVPTAPSLADHPGSLKVSARLADEAMDELTQQGETVSLRYALQLLAPAGILARARGSEGGVVSGEDVREAVGLFWDAGRSAGVLRERAGEFIS</sequence>
<dbReference type="InterPro" id="IPR012340">
    <property type="entry name" value="NA-bd_OB-fold"/>
</dbReference>
<evidence type="ECO:0000256" key="1">
    <source>
        <dbReference type="ARBA" id="ARBA00004123"/>
    </source>
</evidence>
<gene>
    <name evidence="16" type="primary">RVB1</name>
    <name evidence="16" type="ORF">LTR62_004515</name>
</gene>
<evidence type="ECO:0000259" key="15">
    <source>
        <dbReference type="SMART" id="SM00382"/>
    </source>
</evidence>
<accession>A0AAN7YJV4</accession>
<dbReference type="EMBL" id="JAVRRL010000034">
    <property type="protein sequence ID" value="KAK5111981.1"/>
    <property type="molecule type" value="Genomic_DNA"/>
</dbReference>
<dbReference type="Proteomes" id="UP001310890">
    <property type="component" value="Unassembled WGS sequence"/>
</dbReference>
<keyword evidence="13" id="KW-0804">Transcription</keyword>
<dbReference type="InterPro" id="IPR027417">
    <property type="entry name" value="P-loop_NTPase"/>
</dbReference>
<feature type="compositionally biased region" description="Polar residues" evidence="14">
    <location>
        <begin position="25"/>
        <end position="37"/>
    </location>
</feature>
<dbReference type="Gene3D" id="2.40.50.360">
    <property type="entry name" value="RuvB-like helicase, domain II"/>
    <property type="match status" value="1"/>
</dbReference>
<organism evidence="16 17">
    <name type="scientific">Meristemomyces frigidus</name>
    <dbReference type="NCBI Taxonomy" id="1508187"/>
    <lineage>
        <taxon>Eukaryota</taxon>
        <taxon>Fungi</taxon>
        <taxon>Dikarya</taxon>
        <taxon>Ascomycota</taxon>
        <taxon>Pezizomycotina</taxon>
        <taxon>Dothideomycetes</taxon>
        <taxon>Dothideomycetidae</taxon>
        <taxon>Mycosphaerellales</taxon>
        <taxon>Teratosphaeriaceae</taxon>
        <taxon>Meristemomyces</taxon>
    </lineage>
</organism>
<feature type="domain" description="AAA+ ATPase" evidence="15">
    <location>
        <begin position="92"/>
        <end position="382"/>
    </location>
</feature>
<evidence type="ECO:0000256" key="13">
    <source>
        <dbReference type="RuleBase" id="RU363048"/>
    </source>
</evidence>
<dbReference type="PANTHER" id="PTHR11093">
    <property type="entry name" value="RUVB-RELATED REPTIN AND PONTIN"/>
    <property type="match status" value="1"/>
</dbReference>
<comment type="similarity">
    <text evidence="2 13">Belongs to the RuvB family.</text>
</comment>
<evidence type="ECO:0000256" key="3">
    <source>
        <dbReference type="ARBA" id="ARBA00022741"/>
    </source>
</evidence>
<evidence type="ECO:0000256" key="5">
    <source>
        <dbReference type="ARBA" id="ARBA00022801"/>
    </source>
</evidence>
<evidence type="ECO:0000313" key="16">
    <source>
        <dbReference type="EMBL" id="KAK5111981.1"/>
    </source>
</evidence>
<keyword evidence="8 13" id="KW-0156">Chromatin regulator</keyword>
<dbReference type="GO" id="GO:0006325">
    <property type="term" value="P:chromatin organization"/>
    <property type="evidence" value="ECO:0007669"/>
    <property type="project" value="UniProtKB-KW"/>
</dbReference>
<dbReference type="SUPFAM" id="SSF52540">
    <property type="entry name" value="P-loop containing nucleoside triphosphate hydrolases"/>
    <property type="match status" value="1"/>
</dbReference>
<dbReference type="GO" id="GO:0005524">
    <property type="term" value="F:ATP binding"/>
    <property type="evidence" value="ECO:0007669"/>
    <property type="project" value="UniProtKB-KW"/>
</dbReference>
<keyword evidence="4 13" id="KW-0227">DNA damage</keyword>
<dbReference type="InterPro" id="IPR027238">
    <property type="entry name" value="RuvB-like"/>
</dbReference>
<comment type="function">
    <text evidence="13">DNA helicase participates in several chromatin remodeling complexes, including the SWR1 and the INO80 complexes.</text>
</comment>
<keyword evidence="5 13" id="KW-0378">Hydrolase</keyword>
<keyword evidence="7 13" id="KW-0067">ATP-binding</keyword>
<evidence type="ECO:0000313" key="17">
    <source>
        <dbReference type="Proteomes" id="UP001310890"/>
    </source>
</evidence>
<keyword evidence="11 13" id="KW-0539">Nucleus</keyword>
<evidence type="ECO:0000256" key="7">
    <source>
        <dbReference type="ARBA" id="ARBA00022840"/>
    </source>
</evidence>
<dbReference type="GO" id="GO:0032991">
    <property type="term" value="C:protein-containing complex"/>
    <property type="evidence" value="ECO:0007669"/>
    <property type="project" value="UniProtKB-ARBA"/>
</dbReference>
<dbReference type="GO" id="GO:0016787">
    <property type="term" value="F:hydrolase activity"/>
    <property type="evidence" value="ECO:0007669"/>
    <property type="project" value="UniProtKB-KW"/>
</dbReference>
<keyword evidence="9" id="KW-0010">Activator</keyword>
<dbReference type="FunFam" id="2.40.50.360:FF:000001">
    <property type="entry name" value="RuvB-like helicase"/>
    <property type="match status" value="1"/>
</dbReference>
<dbReference type="GO" id="GO:0003678">
    <property type="term" value="F:DNA helicase activity"/>
    <property type="evidence" value="ECO:0007669"/>
    <property type="project" value="UniProtKB-EC"/>
</dbReference>
<dbReference type="InterPro" id="IPR042487">
    <property type="entry name" value="RuvBL1/2_DNA/RNA_bd_dom"/>
</dbReference>
<keyword evidence="10 13" id="KW-0234">DNA repair</keyword>
<dbReference type="GO" id="GO:0005634">
    <property type="term" value="C:nucleus"/>
    <property type="evidence" value="ECO:0007669"/>
    <property type="project" value="UniProtKB-SubCell"/>
</dbReference>